<dbReference type="KEGG" id="ocn:CUC15_03360"/>
<evidence type="ECO:0000313" key="4">
    <source>
        <dbReference type="EMBL" id="AXI08061.1"/>
    </source>
</evidence>
<evidence type="ECO:0000313" key="5">
    <source>
        <dbReference type="Proteomes" id="UP000253908"/>
    </source>
</evidence>
<dbReference type="EMBL" id="CP024848">
    <property type="protein sequence ID" value="AXI08061.1"/>
    <property type="molecule type" value="Genomic_DNA"/>
</dbReference>
<name>A0A345PDI1_9BACI</name>
<dbReference type="InterPro" id="IPR000644">
    <property type="entry name" value="CBS_dom"/>
</dbReference>
<evidence type="ECO:0000256" key="1">
    <source>
        <dbReference type="ARBA" id="ARBA00023122"/>
    </source>
</evidence>
<dbReference type="Proteomes" id="UP000253908">
    <property type="component" value="Chromosome"/>
</dbReference>
<organism evidence="4 5">
    <name type="scientific">Oceanobacillus zhaokaii</name>
    <dbReference type="NCBI Taxonomy" id="2052660"/>
    <lineage>
        <taxon>Bacteria</taxon>
        <taxon>Bacillati</taxon>
        <taxon>Bacillota</taxon>
        <taxon>Bacilli</taxon>
        <taxon>Bacillales</taxon>
        <taxon>Bacillaceae</taxon>
        <taxon>Oceanobacillus</taxon>
    </lineage>
</organism>
<dbReference type="RefSeq" id="WP_114915354.1">
    <property type="nucleotide sequence ID" value="NZ_CP024848.1"/>
</dbReference>
<keyword evidence="5" id="KW-1185">Reference proteome</keyword>
<dbReference type="Gene3D" id="3.10.580.10">
    <property type="entry name" value="CBS-domain"/>
    <property type="match status" value="1"/>
</dbReference>
<sequence length="145" mass="15673">MAQYLRDIMTSNVHTVNETQSVQEAAALMSQYNIGAIPVVNNSGQMTGILTDRDITLRTTAQGQNAQTPVSQVMTAQQIVQGTPDMDVHEAAQLMAEQQIRRLPVNENGKIVGMVALGDLAIHNQYANEAEQALQSISTPSAPQQ</sequence>
<evidence type="ECO:0000259" key="3">
    <source>
        <dbReference type="PROSITE" id="PS51371"/>
    </source>
</evidence>
<accession>A0A345PDI1</accession>
<dbReference type="PANTHER" id="PTHR43080">
    <property type="entry name" value="CBS DOMAIN-CONTAINING PROTEIN CBSX3, MITOCHONDRIAL"/>
    <property type="match status" value="1"/>
</dbReference>
<proteinExistence type="predicted"/>
<dbReference type="CDD" id="cd04622">
    <property type="entry name" value="CBS_pair_HRP1_like"/>
    <property type="match status" value="1"/>
</dbReference>
<dbReference type="InterPro" id="IPR051257">
    <property type="entry name" value="Diverse_CBS-Domain"/>
</dbReference>
<feature type="domain" description="CBS" evidence="3">
    <location>
        <begin position="74"/>
        <end position="131"/>
    </location>
</feature>
<feature type="domain" description="CBS" evidence="3">
    <location>
        <begin position="9"/>
        <end position="67"/>
    </location>
</feature>
<evidence type="ECO:0000256" key="2">
    <source>
        <dbReference type="PROSITE-ProRule" id="PRU00703"/>
    </source>
</evidence>
<dbReference type="SMART" id="SM00116">
    <property type="entry name" value="CBS"/>
    <property type="match status" value="2"/>
</dbReference>
<dbReference type="OrthoDB" id="9802114at2"/>
<dbReference type="SUPFAM" id="SSF54631">
    <property type="entry name" value="CBS-domain pair"/>
    <property type="match status" value="1"/>
</dbReference>
<gene>
    <name evidence="4" type="ORF">CUC15_03360</name>
</gene>
<reference evidence="5" key="1">
    <citation type="submission" date="2017-11" db="EMBL/GenBank/DDBJ databases">
        <authorList>
            <person name="Zhu W."/>
        </authorList>
    </citation>
    <scope>NUCLEOTIDE SEQUENCE [LARGE SCALE GENOMIC DNA]</scope>
    <source>
        <strain evidence="5">160</strain>
    </source>
</reference>
<dbReference type="Pfam" id="PF00571">
    <property type="entry name" value="CBS"/>
    <property type="match status" value="2"/>
</dbReference>
<protein>
    <submittedName>
        <fullName evidence="4">CBS domain-containing protein</fullName>
    </submittedName>
</protein>
<dbReference type="AlphaFoldDB" id="A0A345PDI1"/>
<dbReference type="PROSITE" id="PS51371">
    <property type="entry name" value="CBS"/>
    <property type="match status" value="2"/>
</dbReference>
<dbReference type="PANTHER" id="PTHR43080:SF2">
    <property type="entry name" value="CBS DOMAIN-CONTAINING PROTEIN"/>
    <property type="match status" value="1"/>
</dbReference>
<dbReference type="InterPro" id="IPR046342">
    <property type="entry name" value="CBS_dom_sf"/>
</dbReference>
<keyword evidence="1 2" id="KW-0129">CBS domain</keyword>